<comment type="caution">
    <text evidence="3">The sequence shown here is derived from an EMBL/GenBank/DDBJ whole genome shotgun (WGS) entry which is preliminary data.</text>
</comment>
<protein>
    <recommendedName>
        <fullName evidence="5">Tat pathway signal protein</fullName>
    </recommendedName>
</protein>
<keyword evidence="2" id="KW-0732">Signal</keyword>
<feature type="region of interest" description="Disordered" evidence="1">
    <location>
        <begin position="40"/>
        <end position="81"/>
    </location>
</feature>
<name>A0ABT2NRA7_9RHOB</name>
<dbReference type="Proteomes" id="UP001205601">
    <property type="component" value="Unassembled WGS sequence"/>
</dbReference>
<gene>
    <name evidence="3" type="ORF">N5I32_18245</name>
</gene>
<proteinExistence type="predicted"/>
<evidence type="ECO:0000256" key="1">
    <source>
        <dbReference type="SAM" id="MobiDB-lite"/>
    </source>
</evidence>
<keyword evidence="4" id="KW-1185">Reference proteome</keyword>
<accession>A0ABT2NRA7</accession>
<sequence>MSKSLLSRRRALARVGLLALGAYTVPAVTSLSYATTVSYPEPKKEKIVRDERSGPSDPDRRPQPARDCGEDDGSDCAAGSN</sequence>
<dbReference type="EMBL" id="JAOCQF010000004">
    <property type="protein sequence ID" value="MCT8331463.1"/>
    <property type="molecule type" value="Genomic_DNA"/>
</dbReference>
<dbReference type="InterPro" id="IPR006311">
    <property type="entry name" value="TAT_signal"/>
</dbReference>
<organism evidence="3 4">
    <name type="scientific">Albidovulum sediminis</name>
    <dbReference type="NCBI Taxonomy" id="3066345"/>
    <lineage>
        <taxon>Bacteria</taxon>
        <taxon>Pseudomonadati</taxon>
        <taxon>Pseudomonadota</taxon>
        <taxon>Alphaproteobacteria</taxon>
        <taxon>Rhodobacterales</taxon>
        <taxon>Paracoccaceae</taxon>
        <taxon>Albidovulum</taxon>
    </lineage>
</organism>
<evidence type="ECO:0008006" key="5">
    <source>
        <dbReference type="Google" id="ProtNLM"/>
    </source>
</evidence>
<evidence type="ECO:0000313" key="4">
    <source>
        <dbReference type="Proteomes" id="UP001205601"/>
    </source>
</evidence>
<feature type="compositionally biased region" description="Basic and acidic residues" evidence="1">
    <location>
        <begin position="41"/>
        <end position="68"/>
    </location>
</feature>
<evidence type="ECO:0000313" key="3">
    <source>
        <dbReference type="EMBL" id="MCT8331463.1"/>
    </source>
</evidence>
<feature type="chain" id="PRO_5046664787" description="Tat pathway signal protein" evidence="2">
    <location>
        <begin position="28"/>
        <end position="81"/>
    </location>
</feature>
<feature type="signal peptide" evidence="2">
    <location>
        <begin position="1"/>
        <end position="27"/>
    </location>
</feature>
<dbReference type="PROSITE" id="PS51318">
    <property type="entry name" value="TAT"/>
    <property type="match status" value="1"/>
</dbReference>
<evidence type="ECO:0000256" key="2">
    <source>
        <dbReference type="SAM" id="SignalP"/>
    </source>
</evidence>
<reference evidence="4" key="1">
    <citation type="submission" date="2023-07" db="EMBL/GenBank/DDBJ databases">
        <title>Defluviimonas sediminis sp. nov., isolated from mangrove sediment.</title>
        <authorList>
            <person name="Liu L."/>
            <person name="Li J."/>
            <person name="Huang Y."/>
            <person name="Pan J."/>
            <person name="Li M."/>
        </authorList>
    </citation>
    <scope>NUCLEOTIDE SEQUENCE [LARGE SCALE GENOMIC DNA]</scope>
    <source>
        <strain evidence="4">FT324</strain>
    </source>
</reference>